<dbReference type="PANTHER" id="PTHR30582">
    <property type="entry name" value="L,D-TRANSPEPTIDASE"/>
    <property type="match status" value="1"/>
</dbReference>
<dbReference type="InterPro" id="IPR041280">
    <property type="entry name" value="Big_10"/>
</dbReference>
<evidence type="ECO:0000256" key="12">
    <source>
        <dbReference type="ARBA" id="ARBA00060592"/>
    </source>
</evidence>
<evidence type="ECO:0000256" key="9">
    <source>
        <dbReference type="ARBA" id="ARBA00023288"/>
    </source>
</evidence>
<evidence type="ECO:0000256" key="7">
    <source>
        <dbReference type="ARBA" id="ARBA00023136"/>
    </source>
</evidence>
<keyword evidence="11 13" id="KW-0961">Cell wall biogenesis/degradation</keyword>
<keyword evidence="9" id="KW-0449">Lipoprotein</keyword>
<keyword evidence="8" id="KW-0564">Palmitate</keyword>
<dbReference type="Pfam" id="PF17964">
    <property type="entry name" value="Big_10"/>
    <property type="match status" value="1"/>
</dbReference>
<dbReference type="Gene3D" id="2.60.40.3710">
    <property type="match status" value="1"/>
</dbReference>
<dbReference type="EMBL" id="AOPZ01000028">
    <property type="protein sequence ID" value="EPH46066.1"/>
    <property type="molecule type" value="Genomic_DNA"/>
</dbReference>
<dbReference type="PATRIC" id="fig|1286094.4.peg.784"/>
<keyword evidence="5 13" id="KW-0133">Cell shape</keyword>
<evidence type="ECO:0000313" key="16">
    <source>
        <dbReference type="EMBL" id="EPH46066.1"/>
    </source>
</evidence>
<dbReference type="GO" id="GO:0005576">
    <property type="term" value="C:extracellular region"/>
    <property type="evidence" value="ECO:0007669"/>
    <property type="project" value="TreeGrafter"/>
</dbReference>
<feature type="active site" description="Nucleophile" evidence="13">
    <location>
        <position position="242"/>
    </location>
</feature>
<keyword evidence="4" id="KW-0732">Signal</keyword>
<feature type="domain" description="L,D-TPase catalytic" evidence="15">
    <location>
        <begin position="141"/>
        <end position="266"/>
    </location>
</feature>
<dbReference type="PROSITE" id="PS52029">
    <property type="entry name" value="LD_TPASE"/>
    <property type="match status" value="1"/>
</dbReference>
<gene>
    <name evidence="16" type="ORF">STRAU_0802</name>
</gene>
<dbReference type="SUPFAM" id="SSF141523">
    <property type="entry name" value="L,D-transpeptidase catalytic domain-like"/>
    <property type="match status" value="1"/>
</dbReference>
<evidence type="ECO:0000256" key="6">
    <source>
        <dbReference type="ARBA" id="ARBA00022984"/>
    </source>
</evidence>
<organism evidence="16 17">
    <name type="scientific">Streptomyces aurantiacus JA 4570</name>
    <dbReference type="NCBI Taxonomy" id="1286094"/>
    <lineage>
        <taxon>Bacteria</taxon>
        <taxon>Bacillati</taxon>
        <taxon>Actinomycetota</taxon>
        <taxon>Actinomycetes</taxon>
        <taxon>Kitasatosporales</taxon>
        <taxon>Streptomycetaceae</taxon>
        <taxon>Streptomyces</taxon>
        <taxon>Streptomyces aurantiacus group</taxon>
    </lineage>
</organism>
<evidence type="ECO:0000256" key="13">
    <source>
        <dbReference type="PROSITE-ProRule" id="PRU01373"/>
    </source>
</evidence>
<dbReference type="Pfam" id="PF03734">
    <property type="entry name" value="YkuD"/>
    <property type="match status" value="1"/>
</dbReference>
<dbReference type="RefSeq" id="WP_016638934.1">
    <property type="nucleotide sequence ID" value="NZ_AOPZ01000028.1"/>
</dbReference>
<dbReference type="CDD" id="cd16913">
    <property type="entry name" value="YkuD_like"/>
    <property type="match status" value="1"/>
</dbReference>
<feature type="region of interest" description="Disordered" evidence="14">
    <location>
        <begin position="296"/>
        <end position="317"/>
    </location>
</feature>
<evidence type="ECO:0000256" key="5">
    <source>
        <dbReference type="ARBA" id="ARBA00022960"/>
    </source>
</evidence>
<keyword evidence="3" id="KW-0808">Transferase</keyword>
<dbReference type="FunFam" id="2.40.440.10:FF:000005">
    <property type="entry name" value="L,D-transpeptidase 2"/>
    <property type="match status" value="1"/>
</dbReference>
<protein>
    <submittedName>
        <fullName evidence="16">Putative L,D-transpeptidase</fullName>
    </submittedName>
</protein>
<evidence type="ECO:0000256" key="2">
    <source>
        <dbReference type="ARBA" id="ARBA00022475"/>
    </source>
</evidence>
<dbReference type="InterPro" id="IPR038063">
    <property type="entry name" value="Transpep_catalytic_dom"/>
</dbReference>
<comment type="pathway">
    <text evidence="1 13">Cell wall biogenesis; peptidoglycan biosynthesis.</text>
</comment>
<evidence type="ECO:0000256" key="8">
    <source>
        <dbReference type="ARBA" id="ARBA00023139"/>
    </source>
</evidence>
<dbReference type="PANTHER" id="PTHR30582:SF2">
    <property type="entry name" value="L,D-TRANSPEPTIDASE YCIB-RELATED"/>
    <property type="match status" value="1"/>
</dbReference>
<evidence type="ECO:0000313" key="17">
    <source>
        <dbReference type="Proteomes" id="UP000014629"/>
    </source>
</evidence>
<dbReference type="GO" id="GO:0071555">
    <property type="term" value="P:cell wall organization"/>
    <property type="evidence" value="ECO:0007669"/>
    <property type="project" value="UniProtKB-UniRule"/>
</dbReference>
<dbReference type="GO" id="GO:0018104">
    <property type="term" value="P:peptidoglycan-protein cross-linking"/>
    <property type="evidence" value="ECO:0007669"/>
    <property type="project" value="TreeGrafter"/>
</dbReference>
<evidence type="ECO:0000256" key="10">
    <source>
        <dbReference type="ARBA" id="ARBA00023315"/>
    </source>
</evidence>
<dbReference type="UniPathway" id="UPA00219"/>
<feature type="active site" description="Proton donor/acceptor" evidence="13">
    <location>
        <position position="224"/>
    </location>
</feature>
<evidence type="ECO:0000256" key="3">
    <source>
        <dbReference type="ARBA" id="ARBA00022679"/>
    </source>
</evidence>
<dbReference type="GO" id="GO:0008360">
    <property type="term" value="P:regulation of cell shape"/>
    <property type="evidence" value="ECO:0007669"/>
    <property type="project" value="UniProtKB-UniRule"/>
</dbReference>
<accession>S3ZRQ7</accession>
<dbReference type="InterPro" id="IPR005490">
    <property type="entry name" value="LD_TPept_cat_dom"/>
</dbReference>
<keyword evidence="7" id="KW-0472">Membrane</keyword>
<dbReference type="AlphaFoldDB" id="S3ZRQ7"/>
<dbReference type="GO" id="GO:0016746">
    <property type="term" value="F:acyltransferase activity"/>
    <property type="evidence" value="ECO:0007669"/>
    <property type="project" value="UniProtKB-KW"/>
</dbReference>
<dbReference type="GO" id="GO:0071972">
    <property type="term" value="F:peptidoglycan L,D-transpeptidase activity"/>
    <property type="evidence" value="ECO:0007669"/>
    <property type="project" value="TreeGrafter"/>
</dbReference>
<keyword evidence="10" id="KW-0012">Acyltransferase</keyword>
<dbReference type="Gene3D" id="2.40.440.10">
    <property type="entry name" value="L,D-transpeptidase catalytic domain-like"/>
    <property type="match status" value="1"/>
</dbReference>
<dbReference type="InterPro" id="IPR050979">
    <property type="entry name" value="LD-transpeptidase"/>
</dbReference>
<evidence type="ECO:0000256" key="14">
    <source>
        <dbReference type="SAM" id="MobiDB-lite"/>
    </source>
</evidence>
<evidence type="ECO:0000256" key="1">
    <source>
        <dbReference type="ARBA" id="ARBA00004752"/>
    </source>
</evidence>
<evidence type="ECO:0000259" key="15">
    <source>
        <dbReference type="PROSITE" id="PS52029"/>
    </source>
</evidence>
<evidence type="ECO:0000256" key="11">
    <source>
        <dbReference type="ARBA" id="ARBA00023316"/>
    </source>
</evidence>
<keyword evidence="2" id="KW-1003">Cell membrane</keyword>
<comment type="pathway">
    <text evidence="12">Glycan biosynthesis.</text>
</comment>
<reference evidence="16 17" key="1">
    <citation type="submission" date="2013-02" db="EMBL/GenBank/DDBJ databases">
        <title>Draft Genome Sequence of Streptomyces aurantiacus, Which Produces Setomimycin.</title>
        <authorList>
            <person name="Gruening B.A."/>
            <person name="Praeg A."/>
            <person name="Erxleben A."/>
            <person name="Guenther S."/>
            <person name="Mueller M."/>
        </authorList>
    </citation>
    <scope>NUCLEOTIDE SEQUENCE [LARGE SCALE GENOMIC DNA]</scope>
    <source>
        <strain evidence="16 17">JA 4570</strain>
    </source>
</reference>
<evidence type="ECO:0000256" key="4">
    <source>
        <dbReference type="ARBA" id="ARBA00022729"/>
    </source>
</evidence>
<sequence length="317" mass="34457">MTAGSRHTVRVDAEDGNGVPARWTTRFATASAGRTVNVTFGPATGTYGVGQPITAELSVPFGREKARARALVERALTVTSRPRVEGSWHWINDRELHYRPRNYWPAHARVDVRAELRGVKVGDGLHMGRARPVSVTIGSRFEAVTDAGAHSMTVKRDGKVVRVIPVTTGKPGFYTRNGIKVVLDKRRSVRMRGTTIGIPGNSPDAFDLNVRHAVRVTRSGEFLHAAPWSTGAQGRANVSHGCTGMSERNAAWFFENVREGDVVEVRNSRGARMAVFGNGYGDWNLPWATWHAGSALSAGPASRSAPPAPARLRPQSH</sequence>
<keyword evidence="6 13" id="KW-0573">Peptidoglycan synthesis</keyword>
<proteinExistence type="predicted"/>
<dbReference type="Proteomes" id="UP000014629">
    <property type="component" value="Unassembled WGS sequence"/>
</dbReference>
<name>S3ZRQ7_9ACTN</name>
<comment type="caution">
    <text evidence="16">The sequence shown here is derived from an EMBL/GenBank/DDBJ whole genome shotgun (WGS) entry which is preliminary data.</text>
</comment>
<keyword evidence="17" id="KW-1185">Reference proteome</keyword>